<comment type="subcellular location">
    <subcellularLocation>
        <location evidence="1">Cytoplasm</location>
    </subcellularLocation>
</comment>
<keyword evidence="9 13" id="KW-0520">NAD</keyword>
<dbReference type="Proteomes" id="UP001434337">
    <property type="component" value="Chromosome"/>
</dbReference>
<dbReference type="InterPro" id="IPR050151">
    <property type="entry name" value="Class-I_Pyr_Nuc-Dis_Oxidored"/>
</dbReference>
<evidence type="ECO:0000259" key="15">
    <source>
        <dbReference type="Pfam" id="PF07992"/>
    </source>
</evidence>
<evidence type="ECO:0000313" key="16">
    <source>
        <dbReference type="EMBL" id="WZW98834.1"/>
    </source>
</evidence>
<comment type="cofactor">
    <cofactor evidence="13">
        <name>FAD</name>
        <dbReference type="ChEBI" id="CHEBI:57692"/>
    </cofactor>
    <text evidence="13">Binds 1 FAD per subunit.</text>
</comment>
<evidence type="ECO:0000259" key="14">
    <source>
        <dbReference type="Pfam" id="PF02852"/>
    </source>
</evidence>
<comment type="similarity">
    <text evidence="2 13">Belongs to the class-I pyridine nucleotide-disulfide oxidoreductase family.</text>
</comment>
<evidence type="ECO:0000256" key="10">
    <source>
        <dbReference type="ARBA" id="ARBA00023157"/>
    </source>
</evidence>
<keyword evidence="7 13" id="KW-0274">FAD</keyword>
<dbReference type="Pfam" id="PF07992">
    <property type="entry name" value="Pyr_redox_2"/>
    <property type="match status" value="1"/>
</dbReference>
<accession>A0ABZ3C9F4</accession>
<dbReference type="InterPro" id="IPR023753">
    <property type="entry name" value="FAD/NAD-binding_dom"/>
</dbReference>
<dbReference type="EMBL" id="CP115965">
    <property type="protein sequence ID" value="WZW98834.1"/>
    <property type="molecule type" value="Genomic_DNA"/>
</dbReference>
<organism evidence="16 17">
    <name type="scientific">Propioniciclava soli</name>
    <dbReference type="NCBI Taxonomy" id="2775081"/>
    <lineage>
        <taxon>Bacteria</taxon>
        <taxon>Bacillati</taxon>
        <taxon>Actinomycetota</taxon>
        <taxon>Actinomycetes</taxon>
        <taxon>Propionibacteriales</taxon>
        <taxon>Propionibacteriaceae</taxon>
        <taxon>Propioniciclava</taxon>
    </lineage>
</organism>
<dbReference type="SUPFAM" id="SSF51905">
    <property type="entry name" value="FAD/NAD(P)-binding domain"/>
    <property type="match status" value="1"/>
</dbReference>
<dbReference type="PANTHER" id="PTHR22912:SF217">
    <property type="entry name" value="DIHYDROLIPOYL DEHYDROGENASE"/>
    <property type="match status" value="1"/>
</dbReference>
<evidence type="ECO:0000256" key="7">
    <source>
        <dbReference type="ARBA" id="ARBA00022827"/>
    </source>
</evidence>
<dbReference type="Pfam" id="PF02852">
    <property type="entry name" value="Pyr_redox_dim"/>
    <property type="match status" value="1"/>
</dbReference>
<dbReference type="InterPro" id="IPR004099">
    <property type="entry name" value="Pyr_nucl-diS_OxRdtase_dimer"/>
</dbReference>
<keyword evidence="6 13" id="KW-0285">Flavoprotein</keyword>
<dbReference type="PIRSF" id="PIRSF000350">
    <property type="entry name" value="Mercury_reductase_MerA"/>
    <property type="match status" value="1"/>
</dbReference>
<dbReference type="PANTHER" id="PTHR22912">
    <property type="entry name" value="DISULFIDE OXIDOREDUCTASE"/>
    <property type="match status" value="1"/>
</dbReference>
<dbReference type="PROSITE" id="PS00076">
    <property type="entry name" value="PYRIDINE_REDOX_1"/>
    <property type="match status" value="1"/>
</dbReference>
<evidence type="ECO:0000313" key="17">
    <source>
        <dbReference type="Proteomes" id="UP001434337"/>
    </source>
</evidence>
<dbReference type="SUPFAM" id="SSF55424">
    <property type="entry name" value="FAD/NAD-linked reductases, dimerisation (C-terminal) domain"/>
    <property type="match status" value="1"/>
</dbReference>
<evidence type="ECO:0000256" key="1">
    <source>
        <dbReference type="ARBA" id="ARBA00004496"/>
    </source>
</evidence>
<evidence type="ECO:0000256" key="3">
    <source>
        <dbReference type="ARBA" id="ARBA00012608"/>
    </source>
</evidence>
<keyword evidence="8 13" id="KW-0560">Oxidoreductase</keyword>
<dbReference type="InterPro" id="IPR001100">
    <property type="entry name" value="Pyr_nuc-diS_OxRdtase"/>
</dbReference>
<evidence type="ECO:0000256" key="5">
    <source>
        <dbReference type="ARBA" id="ARBA00022490"/>
    </source>
</evidence>
<protein>
    <recommendedName>
        <fullName evidence="4 13">Dihydrolipoyl dehydrogenase</fullName>
        <ecNumber evidence="3 13">1.8.1.4</ecNumber>
    </recommendedName>
</protein>
<dbReference type="Gene3D" id="3.30.390.30">
    <property type="match status" value="1"/>
</dbReference>
<dbReference type="PRINTS" id="PR00411">
    <property type="entry name" value="PNDRDTASEI"/>
</dbReference>
<reference evidence="16 17" key="1">
    <citation type="journal article" date="2023" name="Environ Microbiome">
        <title>A coral-associated actinobacterium mitigates coral bleaching under heat stress.</title>
        <authorList>
            <person name="Li J."/>
            <person name="Zou Y."/>
            <person name="Li Q."/>
            <person name="Zhang J."/>
            <person name="Bourne D.G."/>
            <person name="Lyu Y."/>
            <person name="Liu C."/>
            <person name="Zhang S."/>
        </authorList>
    </citation>
    <scope>NUCLEOTIDE SEQUENCE [LARGE SCALE GENOMIC DNA]</scope>
    <source>
        <strain evidence="16 17">SCSIO 13291</strain>
    </source>
</reference>
<dbReference type="Gene3D" id="3.50.50.60">
    <property type="entry name" value="FAD/NAD(P)-binding domain"/>
    <property type="match status" value="2"/>
</dbReference>
<dbReference type="EC" id="1.8.1.4" evidence="3 13"/>
<dbReference type="PRINTS" id="PR00368">
    <property type="entry name" value="FADPNR"/>
</dbReference>
<keyword evidence="11 13" id="KW-0676">Redox-active center</keyword>
<evidence type="ECO:0000256" key="12">
    <source>
        <dbReference type="ARBA" id="ARBA00049187"/>
    </source>
</evidence>
<evidence type="ECO:0000256" key="4">
    <source>
        <dbReference type="ARBA" id="ARBA00016961"/>
    </source>
</evidence>
<dbReference type="InterPro" id="IPR006258">
    <property type="entry name" value="Lipoamide_DH"/>
</dbReference>
<dbReference type="GO" id="GO:0004148">
    <property type="term" value="F:dihydrolipoyl dehydrogenase (NADH) activity"/>
    <property type="evidence" value="ECO:0007669"/>
    <property type="project" value="UniProtKB-EC"/>
</dbReference>
<comment type="catalytic activity">
    <reaction evidence="12 13">
        <text>N(6)-[(R)-dihydrolipoyl]-L-lysyl-[protein] + NAD(+) = N(6)-[(R)-lipoyl]-L-lysyl-[protein] + NADH + H(+)</text>
        <dbReference type="Rhea" id="RHEA:15045"/>
        <dbReference type="Rhea" id="RHEA-COMP:10474"/>
        <dbReference type="Rhea" id="RHEA-COMP:10475"/>
        <dbReference type="ChEBI" id="CHEBI:15378"/>
        <dbReference type="ChEBI" id="CHEBI:57540"/>
        <dbReference type="ChEBI" id="CHEBI:57945"/>
        <dbReference type="ChEBI" id="CHEBI:83099"/>
        <dbReference type="ChEBI" id="CHEBI:83100"/>
        <dbReference type="EC" id="1.8.1.4"/>
    </reaction>
</comment>
<dbReference type="InterPro" id="IPR036188">
    <property type="entry name" value="FAD/NAD-bd_sf"/>
</dbReference>
<keyword evidence="10" id="KW-1015">Disulfide bond</keyword>
<sequence>MSGVGHYDVIVMGGGPGGYIAGERLAHAGLKVLVAEAQALGGTCLNVGCIPTKSLLNGAKLYAHALYGEKFGVTATGVSYDWGAMQAWKTTTVDTLVGGVGAMLKRLKCEVVTGHATLIGPGEVEVDGTRHTSEHVIIATGSEPVMPAFPGTQGNPKVIDSTGMLAVEQVPQRLAVIGGGVIGVEFASLFAALGSQVTVIEMMDEICPFMDADVAAALRKGIEGDVTFHLGSTVTAVDDATVVFTARNGEEQRVEADLVLMAVGRRPLVSGWGAEEAGLDVSRFGVVVDDQMRTNLPNVWAVGDVTGRSLLAHAAYRMGEIASAHIIDTAAATKAGQVMRWHTIPWAVYSLPEAAGVGLTQAQASERYGEILTATVPLALSGRFVAENGVKAPGLVKVVADAATRTVRGVHMLGTYAPETIWGAVAALETELSIDDLRQVVFPHPTVSEGIREAVWAVRG</sequence>
<name>A0ABZ3C9F4_9ACTN</name>
<keyword evidence="5" id="KW-0963">Cytoplasm</keyword>
<dbReference type="InterPro" id="IPR012999">
    <property type="entry name" value="Pyr_OxRdtase_I_AS"/>
</dbReference>
<evidence type="ECO:0000256" key="6">
    <source>
        <dbReference type="ARBA" id="ARBA00022630"/>
    </source>
</evidence>
<keyword evidence="17" id="KW-1185">Reference proteome</keyword>
<dbReference type="NCBIfam" id="TIGR01350">
    <property type="entry name" value="lipoamide_DH"/>
    <property type="match status" value="1"/>
</dbReference>
<evidence type="ECO:0000256" key="9">
    <source>
        <dbReference type="ARBA" id="ARBA00023027"/>
    </source>
</evidence>
<evidence type="ECO:0000256" key="2">
    <source>
        <dbReference type="ARBA" id="ARBA00007532"/>
    </source>
</evidence>
<comment type="miscellaneous">
    <text evidence="13">The active site is a redox-active disulfide bond.</text>
</comment>
<gene>
    <name evidence="16" type="primary">lpdA</name>
    <name evidence="16" type="ORF">PCC79_01085</name>
</gene>
<feature type="domain" description="Pyridine nucleotide-disulphide oxidoreductase dimerisation" evidence="14">
    <location>
        <begin position="344"/>
        <end position="454"/>
    </location>
</feature>
<evidence type="ECO:0000256" key="13">
    <source>
        <dbReference type="RuleBase" id="RU003692"/>
    </source>
</evidence>
<proteinExistence type="inferred from homology"/>
<dbReference type="InterPro" id="IPR016156">
    <property type="entry name" value="FAD/NAD-linked_Rdtase_dimer_sf"/>
</dbReference>
<feature type="domain" description="FAD/NAD(P)-binding" evidence="15">
    <location>
        <begin position="7"/>
        <end position="319"/>
    </location>
</feature>
<evidence type="ECO:0000256" key="8">
    <source>
        <dbReference type="ARBA" id="ARBA00023002"/>
    </source>
</evidence>
<evidence type="ECO:0000256" key="11">
    <source>
        <dbReference type="ARBA" id="ARBA00023284"/>
    </source>
</evidence>
<dbReference type="RefSeq" id="WP_342372740.1">
    <property type="nucleotide sequence ID" value="NZ_CP115965.1"/>
</dbReference>